<name>A0A1M6Z4Z3_9BRAD</name>
<evidence type="ECO:0008006" key="3">
    <source>
        <dbReference type="Google" id="ProtNLM"/>
    </source>
</evidence>
<dbReference type="GO" id="GO:0003677">
    <property type="term" value="F:DNA binding"/>
    <property type="evidence" value="ECO:0007669"/>
    <property type="project" value="InterPro"/>
</dbReference>
<proteinExistence type="predicted"/>
<dbReference type="Proteomes" id="UP000189935">
    <property type="component" value="Chromosome I"/>
</dbReference>
<dbReference type="InterPro" id="IPR010982">
    <property type="entry name" value="Lambda_DNA-bd_dom_sf"/>
</dbReference>
<dbReference type="OrthoDB" id="8236649at2"/>
<organism evidence="1 2">
    <name type="scientific">Bradyrhizobium lablabi</name>
    <dbReference type="NCBI Taxonomy" id="722472"/>
    <lineage>
        <taxon>Bacteria</taxon>
        <taxon>Pseudomonadati</taxon>
        <taxon>Pseudomonadota</taxon>
        <taxon>Alphaproteobacteria</taxon>
        <taxon>Hyphomicrobiales</taxon>
        <taxon>Nitrobacteraceae</taxon>
        <taxon>Bradyrhizobium</taxon>
    </lineage>
</organism>
<sequence>MGNATDGHIDRLVKARWLAIGLSQSDLAEVLEAAFTCKDGNGSNGADTSRLMQVAEALDLPLDLFRGEEARAAKYEQDPACTEPLGSLHSLLELRLLRSFHELRDQHTKRLLVHLAEQIVKRQANRGDAG</sequence>
<accession>A0A1M6Z4Z3</accession>
<reference evidence="1 2" key="1">
    <citation type="submission" date="2016-11" db="EMBL/GenBank/DDBJ databases">
        <authorList>
            <person name="Jaros S."/>
            <person name="Januszkiewicz K."/>
            <person name="Wedrychowicz H."/>
        </authorList>
    </citation>
    <scope>NUCLEOTIDE SEQUENCE [LARGE SCALE GENOMIC DNA]</scope>
    <source>
        <strain evidence="1 2">GAS499</strain>
    </source>
</reference>
<dbReference type="SUPFAM" id="SSF47413">
    <property type="entry name" value="lambda repressor-like DNA-binding domains"/>
    <property type="match status" value="1"/>
</dbReference>
<evidence type="ECO:0000313" key="1">
    <source>
        <dbReference type="EMBL" id="SHL25415.1"/>
    </source>
</evidence>
<dbReference type="EMBL" id="LT670844">
    <property type="protein sequence ID" value="SHL25415.1"/>
    <property type="molecule type" value="Genomic_DNA"/>
</dbReference>
<dbReference type="AlphaFoldDB" id="A0A1M6Z4Z3"/>
<gene>
    <name evidence="1" type="ORF">SAMN05444159_5437</name>
</gene>
<evidence type="ECO:0000313" key="2">
    <source>
        <dbReference type="Proteomes" id="UP000189935"/>
    </source>
</evidence>
<dbReference type="RefSeq" id="WP_079542774.1">
    <property type="nucleotide sequence ID" value="NZ_LT670844.1"/>
</dbReference>
<protein>
    <recommendedName>
        <fullName evidence="3">HTH cro/C1-type domain-containing protein</fullName>
    </recommendedName>
</protein>